<sequence>MPIYEYLCSSCKSLTDKYYPNTNAPKTLVCAQCKSDAQRIISGAVYHASEATKTSKLDPRYEKMVDRAMHNSRSADPDRVLRNLKPFPKKK</sequence>
<dbReference type="AlphaFoldDB" id="A0A383DGK2"/>
<dbReference type="SMART" id="SM00834">
    <property type="entry name" value="CxxC_CXXC_SSSS"/>
    <property type="match status" value="1"/>
</dbReference>
<protein>
    <recommendedName>
        <fullName evidence="2">Putative regulatory protein FmdB zinc ribbon domain-containing protein</fullName>
    </recommendedName>
</protein>
<feature type="domain" description="Putative regulatory protein FmdB zinc ribbon" evidence="2">
    <location>
        <begin position="1"/>
        <end position="42"/>
    </location>
</feature>
<reference evidence="3" key="1">
    <citation type="submission" date="2018-05" db="EMBL/GenBank/DDBJ databases">
        <authorList>
            <person name="Lanie J.A."/>
            <person name="Ng W.-L."/>
            <person name="Kazmierczak K.M."/>
            <person name="Andrzejewski T.M."/>
            <person name="Davidsen T.M."/>
            <person name="Wayne K.J."/>
            <person name="Tettelin H."/>
            <person name="Glass J.I."/>
            <person name="Rusch D."/>
            <person name="Podicherti R."/>
            <person name="Tsui H.-C.T."/>
            <person name="Winkler M.E."/>
        </authorList>
    </citation>
    <scope>NUCLEOTIDE SEQUENCE</scope>
</reference>
<feature type="compositionally biased region" description="Basic and acidic residues" evidence="1">
    <location>
        <begin position="69"/>
        <end position="81"/>
    </location>
</feature>
<evidence type="ECO:0000313" key="3">
    <source>
        <dbReference type="EMBL" id="SVE43607.1"/>
    </source>
</evidence>
<proteinExistence type="predicted"/>
<dbReference type="Pfam" id="PF09723">
    <property type="entry name" value="Zn_ribbon_8"/>
    <property type="match status" value="1"/>
</dbReference>
<dbReference type="InterPro" id="IPR013429">
    <property type="entry name" value="Regulatory_FmdB_Zinc_ribbon"/>
</dbReference>
<organism evidence="3">
    <name type="scientific">marine metagenome</name>
    <dbReference type="NCBI Taxonomy" id="408172"/>
    <lineage>
        <taxon>unclassified sequences</taxon>
        <taxon>metagenomes</taxon>
        <taxon>ecological metagenomes</taxon>
    </lineage>
</organism>
<dbReference type="EMBL" id="UINC01217141">
    <property type="protein sequence ID" value="SVE43607.1"/>
    <property type="molecule type" value="Genomic_DNA"/>
</dbReference>
<gene>
    <name evidence="3" type="ORF">METZ01_LOCUS496461</name>
</gene>
<accession>A0A383DGK2</accession>
<evidence type="ECO:0000256" key="1">
    <source>
        <dbReference type="SAM" id="MobiDB-lite"/>
    </source>
</evidence>
<dbReference type="NCBIfam" id="TIGR02605">
    <property type="entry name" value="CxxC_CxxC_SSSS"/>
    <property type="match status" value="1"/>
</dbReference>
<name>A0A383DGK2_9ZZZZ</name>
<feature type="region of interest" description="Disordered" evidence="1">
    <location>
        <begin position="69"/>
        <end position="91"/>
    </location>
</feature>
<evidence type="ECO:0000259" key="2">
    <source>
        <dbReference type="SMART" id="SM00834"/>
    </source>
</evidence>